<feature type="region of interest" description="Disordered" evidence="1">
    <location>
        <begin position="80"/>
        <end position="109"/>
    </location>
</feature>
<proteinExistence type="predicted"/>
<name>A0ABC9VWX1_GRUJA</name>
<evidence type="ECO:0000313" key="3">
    <source>
        <dbReference type="EMBL" id="GAB0177315.1"/>
    </source>
</evidence>
<dbReference type="Proteomes" id="UP001623348">
    <property type="component" value="Unassembled WGS sequence"/>
</dbReference>
<evidence type="ECO:0000256" key="1">
    <source>
        <dbReference type="SAM" id="MobiDB-lite"/>
    </source>
</evidence>
<sequence length="109" mass="12187">MFFKILIFFGLIYYTKLHCIQASLEAIPVAYMMLATVLPLEQTRAVHTPQPVPLADAKVMQMDQKLDDILNMLQAQFGDQPQAQMSGSATPPVRQPQTTSDSPPVNRKI</sequence>
<protein>
    <submittedName>
        <fullName evidence="3">Potassium voltage-gated channel subfamily KQT member 1-like</fullName>
    </submittedName>
</protein>
<evidence type="ECO:0000313" key="4">
    <source>
        <dbReference type="Proteomes" id="UP001623348"/>
    </source>
</evidence>
<keyword evidence="2" id="KW-0732">Signal</keyword>
<reference evidence="3 4" key="1">
    <citation type="submission" date="2024-06" db="EMBL/GenBank/DDBJ databases">
        <title>The draft genome of Grus japonensis, version 3.</title>
        <authorList>
            <person name="Nabeshima K."/>
            <person name="Suzuki S."/>
            <person name="Onuma M."/>
        </authorList>
    </citation>
    <scope>NUCLEOTIDE SEQUENCE [LARGE SCALE GENOMIC DNA]</scope>
    <source>
        <strain evidence="3 4">451A</strain>
    </source>
</reference>
<feature type="chain" id="PRO_5044801784" evidence="2">
    <location>
        <begin position="18"/>
        <end position="109"/>
    </location>
</feature>
<dbReference type="AlphaFoldDB" id="A0ABC9VWX1"/>
<comment type="caution">
    <text evidence="3">The sequence shown here is derived from an EMBL/GenBank/DDBJ whole genome shotgun (WGS) entry which is preliminary data.</text>
</comment>
<keyword evidence="4" id="KW-1185">Reference proteome</keyword>
<feature type="compositionally biased region" description="Polar residues" evidence="1">
    <location>
        <begin position="80"/>
        <end position="103"/>
    </location>
</feature>
<gene>
    <name evidence="3" type="ORF">GRJ2_000196700</name>
</gene>
<organism evidence="3 4">
    <name type="scientific">Grus japonensis</name>
    <name type="common">Japanese crane</name>
    <name type="synonym">Red-crowned crane</name>
    <dbReference type="NCBI Taxonomy" id="30415"/>
    <lineage>
        <taxon>Eukaryota</taxon>
        <taxon>Metazoa</taxon>
        <taxon>Chordata</taxon>
        <taxon>Craniata</taxon>
        <taxon>Vertebrata</taxon>
        <taxon>Euteleostomi</taxon>
        <taxon>Archelosauria</taxon>
        <taxon>Archosauria</taxon>
        <taxon>Dinosauria</taxon>
        <taxon>Saurischia</taxon>
        <taxon>Theropoda</taxon>
        <taxon>Coelurosauria</taxon>
        <taxon>Aves</taxon>
        <taxon>Neognathae</taxon>
        <taxon>Neoaves</taxon>
        <taxon>Gruiformes</taxon>
        <taxon>Gruidae</taxon>
        <taxon>Grus</taxon>
    </lineage>
</organism>
<evidence type="ECO:0000256" key="2">
    <source>
        <dbReference type="SAM" id="SignalP"/>
    </source>
</evidence>
<feature type="signal peptide" evidence="2">
    <location>
        <begin position="1"/>
        <end position="17"/>
    </location>
</feature>
<dbReference type="EMBL" id="BAAFJT010000001">
    <property type="protein sequence ID" value="GAB0177315.1"/>
    <property type="molecule type" value="Genomic_DNA"/>
</dbReference>
<accession>A0ABC9VWX1</accession>